<reference evidence="3 4" key="1">
    <citation type="submission" date="2021-03" db="EMBL/GenBank/DDBJ databases">
        <authorList>
            <person name="Shang D.-D."/>
            <person name="Du Z.-J."/>
            <person name="Chen G.-J."/>
        </authorList>
    </citation>
    <scope>NUCLEOTIDE SEQUENCE [LARGE SCALE GENOMIC DNA]</scope>
    <source>
        <strain evidence="3 4">F2608</strain>
    </source>
</reference>
<dbReference type="InterPro" id="IPR052900">
    <property type="entry name" value="Phospholipid_Metab_Enz"/>
</dbReference>
<comment type="caution">
    <text evidence="3">The sequence shown here is derived from an EMBL/GenBank/DDBJ whole genome shotgun (WGS) entry which is preliminary data.</text>
</comment>
<sequence>MMKRRDFIKMGGQATVAGTLLTQLSACSSDDDERPVVALDDVDDLGYQGAQPFVHGIASGDPLQDRVILWTRITNDGSIEATSIPVGYKVATDPDLTNIVAQGRAIATAASDFTIKVDPTSLQPDTTYYYTFEALGYISPTGRTRTIPPSDMAASEIERVRLAVVSCSNYGFGYFNGYAHIAKQADISAVVHLGDYIYEYKEGFYRDQSLIEERPLFPKNEIISLDDYRQRYACYRTDIDLQECHRQHPFIAVWDDHEIADNSWKGGARFHNDSKGSYLERKMAAVRAYHEWMPIRDDKSNALDSQLRIYRRFEFGKLFDLNMLDTRIFGREKLDAAASQEPERQLLGLEQENWLYLNMSESKRRGATWQILGQQVILSPFKGAFASSSGDIWNGYASARDRLLDYIDNNDIKNTVVLTGDYHASFAFDVAKNPFDSDSYNPATGAGALAVEFVCPALTSLAFTEPNTGPDVNPHQKFNNQTDHGYMLLDITEQAFQCEWYYTDTLTVRDSSTQFAKGLATQSRAHHLVDAVQSRPISNVAALAAADKAVSIKKTTTNPAAMSEA</sequence>
<dbReference type="EMBL" id="JAGBKN010000003">
    <property type="protein sequence ID" value="MBO1516239.1"/>
    <property type="molecule type" value="Genomic_DNA"/>
</dbReference>
<dbReference type="Pfam" id="PF09423">
    <property type="entry name" value="PhoD"/>
    <property type="match status" value="1"/>
</dbReference>
<dbReference type="CDD" id="cd07389">
    <property type="entry name" value="MPP_PhoD"/>
    <property type="match status" value="1"/>
</dbReference>
<dbReference type="InterPro" id="IPR018946">
    <property type="entry name" value="PhoD-like_MPP"/>
</dbReference>
<protein>
    <submittedName>
        <fullName evidence="3">Alkaline phosphatase D family protein</fullName>
    </submittedName>
</protein>
<evidence type="ECO:0000259" key="2">
    <source>
        <dbReference type="Pfam" id="PF16655"/>
    </source>
</evidence>
<gene>
    <name evidence="3" type="ORF">J3491_02675</name>
</gene>
<proteinExistence type="predicted"/>
<dbReference type="AlphaFoldDB" id="A0AAW4IST6"/>
<evidence type="ECO:0000313" key="4">
    <source>
        <dbReference type="Proteomes" id="UP000664161"/>
    </source>
</evidence>
<feature type="domain" description="PhoD-like phosphatase metallophosphatase" evidence="1">
    <location>
        <begin position="162"/>
        <end position="500"/>
    </location>
</feature>
<evidence type="ECO:0000259" key="1">
    <source>
        <dbReference type="Pfam" id="PF09423"/>
    </source>
</evidence>
<dbReference type="Pfam" id="PF16655">
    <property type="entry name" value="PhoD_N"/>
    <property type="match status" value="1"/>
</dbReference>
<dbReference type="Gene3D" id="2.60.40.380">
    <property type="entry name" value="Purple acid phosphatase-like, N-terminal"/>
    <property type="match status" value="1"/>
</dbReference>
<name>A0AAW4IST6_9GAMM</name>
<feature type="domain" description="Phospholipase D N-terminal" evidence="2">
    <location>
        <begin position="55"/>
        <end position="146"/>
    </location>
</feature>
<dbReference type="InterPro" id="IPR029052">
    <property type="entry name" value="Metallo-depent_PP-like"/>
</dbReference>
<evidence type="ECO:0000313" key="3">
    <source>
        <dbReference type="EMBL" id="MBO1516239.1"/>
    </source>
</evidence>
<dbReference type="SUPFAM" id="SSF56300">
    <property type="entry name" value="Metallo-dependent phosphatases"/>
    <property type="match status" value="1"/>
</dbReference>
<dbReference type="PANTHER" id="PTHR43606">
    <property type="entry name" value="PHOSPHATASE, PUTATIVE (AFU_ORTHOLOGUE AFUA_6G08710)-RELATED"/>
    <property type="match status" value="1"/>
</dbReference>
<dbReference type="InterPro" id="IPR032093">
    <property type="entry name" value="PhoD_N"/>
</dbReference>
<dbReference type="Proteomes" id="UP000664161">
    <property type="component" value="Unassembled WGS sequence"/>
</dbReference>
<dbReference type="InterPro" id="IPR038607">
    <property type="entry name" value="PhoD-like_sf"/>
</dbReference>
<dbReference type="PANTHER" id="PTHR43606:SF7">
    <property type="entry name" value="PHOSPHATASE, PUTATIVE (AFU_ORTHOLOGUE AFUA_6G08710)-RELATED"/>
    <property type="match status" value="1"/>
</dbReference>
<keyword evidence="4" id="KW-1185">Reference proteome</keyword>
<dbReference type="Gene3D" id="3.60.21.70">
    <property type="entry name" value="PhoD-like phosphatase"/>
    <property type="match status" value="1"/>
</dbReference>
<organism evidence="3 4">
    <name type="scientific">Psychrobacter halodurans</name>
    <dbReference type="NCBI Taxonomy" id="2818439"/>
    <lineage>
        <taxon>Bacteria</taxon>
        <taxon>Pseudomonadati</taxon>
        <taxon>Pseudomonadota</taxon>
        <taxon>Gammaproteobacteria</taxon>
        <taxon>Moraxellales</taxon>
        <taxon>Moraxellaceae</taxon>
        <taxon>Psychrobacter</taxon>
    </lineage>
</organism>
<accession>A0AAW4IST6</accession>